<dbReference type="PANTHER" id="PTHR30349">
    <property type="entry name" value="PHAGE INTEGRASE-RELATED"/>
    <property type="match status" value="1"/>
</dbReference>
<dbReference type="PANTHER" id="PTHR30349:SF64">
    <property type="entry name" value="PROPHAGE INTEGRASE INTD-RELATED"/>
    <property type="match status" value="1"/>
</dbReference>
<evidence type="ECO:0000313" key="9">
    <source>
        <dbReference type="Proteomes" id="UP000324252"/>
    </source>
</evidence>
<name>A0A1M6XED3_9RHOB</name>
<evidence type="ECO:0000313" key="8">
    <source>
        <dbReference type="EMBL" id="SHL04327.1"/>
    </source>
</evidence>
<dbReference type="InterPro" id="IPR044068">
    <property type="entry name" value="CB"/>
</dbReference>
<evidence type="ECO:0000256" key="3">
    <source>
        <dbReference type="ARBA" id="ARBA00023125"/>
    </source>
</evidence>
<dbReference type="AlphaFoldDB" id="A0A1M6XED3"/>
<dbReference type="InterPro" id="IPR011010">
    <property type="entry name" value="DNA_brk_join_enz"/>
</dbReference>
<dbReference type="InterPro" id="IPR002104">
    <property type="entry name" value="Integrase_catalytic"/>
</dbReference>
<accession>A0A1M6XED3</accession>
<sequence length="401" mass="45602">MADIRKREKPGGTTYQVRYACPTAASGYRYKTFHTMKAARAFLESGETQSASISNHPDINTVPKATEWWLRICEKEGLNGREPITYCTYKNYSYRAEYIIAYDWPKSLQALTAPDVVAFRSWLLRSDISRDTAGKVMSALHSVLKEMTIRGVIPHNVAVGISIRQDSRYKEPPNIPSKREVMALLRAADELAHDRNAQIAATWKRYRPILYLAVDSGMRPQEYLALSRSSIADNGVMVERAIDGSGRSLSVTKTRAGRRFIDLSPDTIAMLRDYVEQYSIDNEYDLVFPAHNGKWLCRKNWQRRGFNIACQKAGLVDLEVKNGKKVEKPRYRPYDLRHFFASMLIERQVNLKKIQDLMGHNNIETTLNTYGHLLKDADDDKISNVGMLGGMMSDFCGEPVA</sequence>
<dbReference type="EMBL" id="FQZZ01000021">
    <property type="protein sequence ID" value="SHL04327.1"/>
    <property type="molecule type" value="Genomic_DNA"/>
</dbReference>
<dbReference type="InterPro" id="IPR010998">
    <property type="entry name" value="Integrase_recombinase_N"/>
</dbReference>
<protein>
    <submittedName>
        <fullName evidence="8">Site-specific recombinase XerD</fullName>
    </submittedName>
</protein>
<proteinExistence type="inferred from homology"/>
<evidence type="ECO:0000259" key="6">
    <source>
        <dbReference type="PROSITE" id="PS51898"/>
    </source>
</evidence>
<evidence type="ECO:0000256" key="2">
    <source>
        <dbReference type="ARBA" id="ARBA00022908"/>
    </source>
</evidence>
<dbReference type="PROSITE" id="PS51898">
    <property type="entry name" value="TYR_RECOMBINASE"/>
    <property type="match status" value="1"/>
</dbReference>
<dbReference type="CDD" id="cd01189">
    <property type="entry name" value="INT_ICEBs1_C_like"/>
    <property type="match status" value="1"/>
</dbReference>
<evidence type="ECO:0000256" key="1">
    <source>
        <dbReference type="ARBA" id="ARBA00008857"/>
    </source>
</evidence>
<feature type="domain" description="Core-binding (CB)" evidence="7">
    <location>
        <begin position="60"/>
        <end position="148"/>
    </location>
</feature>
<keyword evidence="2" id="KW-0229">DNA integration</keyword>
<dbReference type="OrthoDB" id="9785687at2"/>
<dbReference type="SUPFAM" id="SSF56349">
    <property type="entry name" value="DNA breaking-rejoining enzymes"/>
    <property type="match status" value="1"/>
</dbReference>
<dbReference type="GO" id="GO:0003677">
    <property type="term" value="F:DNA binding"/>
    <property type="evidence" value="ECO:0007669"/>
    <property type="project" value="UniProtKB-UniRule"/>
</dbReference>
<organism evidence="8 9">
    <name type="scientific">Lutimaribacter pacificus</name>
    <dbReference type="NCBI Taxonomy" id="391948"/>
    <lineage>
        <taxon>Bacteria</taxon>
        <taxon>Pseudomonadati</taxon>
        <taxon>Pseudomonadota</taxon>
        <taxon>Alphaproteobacteria</taxon>
        <taxon>Rhodobacterales</taxon>
        <taxon>Roseobacteraceae</taxon>
        <taxon>Lutimaribacter</taxon>
    </lineage>
</organism>
<keyword evidence="3 5" id="KW-0238">DNA-binding</keyword>
<dbReference type="GO" id="GO:0006310">
    <property type="term" value="P:DNA recombination"/>
    <property type="evidence" value="ECO:0007669"/>
    <property type="project" value="UniProtKB-KW"/>
</dbReference>
<dbReference type="InterPro" id="IPR013762">
    <property type="entry name" value="Integrase-like_cat_sf"/>
</dbReference>
<evidence type="ECO:0000256" key="5">
    <source>
        <dbReference type="PROSITE-ProRule" id="PRU01248"/>
    </source>
</evidence>
<comment type="similarity">
    <text evidence="1">Belongs to the 'phage' integrase family.</text>
</comment>
<dbReference type="Proteomes" id="UP000324252">
    <property type="component" value="Unassembled WGS sequence"/>
</dbReference>
<dbReference type="PROSITE" id="PS51900">
    <property type="entry name" value="CB"/>
    <property type="match status" value="1"/>
</dbReference>
<dbReference type="Pfam" id="PF00589">
    <property type="entry name" value="Phage_integrase"/>
    <property type="match status" value="1"/>
</dbReference>
<feature type="domain" description="Tyr recombinase" evidence="6">
    <location>
        <begin position="170"/>
        <end position="383"/>
    </location>
</feature>
<dbReference type="InterPro" id="IPR050090">
    <property type="entry name" value="Tyrosine_recombinase_XerCD"/>
</dbReference>
<gene>
    <name evidence="8" type="ORF">SAMN05444142_1213</name>
</gene>
<keyword evidence="4" id="KW-0233">DNA recombination</keyword>
<dbReference type="Gene3D" id="1.10.150.130">
    <property type="match status" value="1"/>
</dbReference>
<dbReference type="Gene3D" id="1.10.443.10">
    <property type="entry name" value="Intergrase catalytic core"/>
    <property type="match status" value="1"/>
</dbReference>
<reference evidence="8 9" key="1">
    <citation type="submission" date="2016-11" db="EMBL/GenBank/DDBJ databases">
        <authorList>
            <person name="Varghese N."/>
            <person name="Submissions S."/>
        </authorList>
    </citation>
    <scope>NUCLEOTIDE SEQUENCE [LARGE SCALE GENOMIC DNA]</scope>
    <source>
        <strain evidence="8 9">DSM 29620</strain>
    </source>
</reference>
<evidence type="ECO:0000259" key="7">
    <source>
        <dbReference type="PROSITE" id="PS51900"/>
    </source>
</evidence>
<keyword evidence="9" id="KW-1185">Reference proteome</keyword>
<evidence type="ECO:0000256" key="4">
    <source>
        <dbReference type="ARBA" id="ARBA00023172"/>
    </source>
</evidence>
<dbReference type="GO" id="GO:0015074">
    <property type="term" value="P:DNA integration"/>
    <property type="evidence" value="ECO:0007669"/>
    <property type="project" value="UniProtKB-KW"/>
</dbReference>